<dbReference type="Gene3D" id="3.90.1720.10">
    <property type="entry name" value="endopeptidase domain like (from Nostoc punctiforme)"/>
    <property type="match status" value="1"/>
</dbReference>
<comment type="caution">
    <text evidence="8">The sequence shown here is derived from an EMBL/GenBank/DDBJ whole genome shotgun (WGS) entry which is preliminary data.</text>
</comment>
<gene>
    <name evidence="8" type="ORF">HFV08_27930</name>
</gene>
<keyword evidence="9" id="KW-1185">Reference proteome</keyword>
<keyword evidence="6" id="KW-0732">Signal</keyword>
<evidence type="ECO:0000256" key="2">
    <source>
        <dbReference type="ARBA" id="ARBA00022670"/>
    </source>
</evidence>
<accession>A0ABX1HCP5</accession>
<dbReference type="InterPro" id="IPR000064">
    <property type="entry name" value="NLP_P60_dom"/>
</dbReference>
<dbReference type="InterPro" id="IPR038765">
    <property type="entry name" value="Papain-like_cys_pep_sf"/>
</dbReference>
<evidence type="ECO:0000256" key="6">
    <source>
        <dbReference type="SAM" id="SignalP"/>
    </source>
</evidence>
<keyword evidence="3" id="KW-0378">Hydrolase</keyword>
<evidence type="ECO:0000256" key="5">
    <source>
        <dbReference type="SAM" id="MobiDB-lite"/>
    </source>
</evidence>
<feature type="domain" description="NlpC/P60" evidence="7">
    <location>
        <begin position="85"/>
        <end position="154"/>
    </location>
</feature>
<evidence type="ECO:0000256" key="3">
    <source>
        <dbReference type="ARBA" id="ARBA00022801"/>
    </source>
</evidence>
<evidence type="ECO:0000313" key="9">
    <source>
        <dbReference type="Proteomes" id="UP000772196"/>
    </source>
</evidence>
<organism evidence="8 9">
    <name type="scientific">Streptomyces physcomitrii</name>
    <dbReference type="NCBI Taxonomy" id="2724184"/>
    <lineage>
        <taxon>Bacteria</taxon>
        <taxon>Bacillati</taxon>
        <taxon>Actinomycetota</taxon>
        <taxon>Actinomycetes</taxon>
        <taxon>Kitasatosporales</taxon>
        <taxon>Streptomycetaceae</taxon>
        <taxon>Streptomyces</taxon>
    </lineage>
</organism>
<dbReference type="Proteomes" id="UP000772196">
    <property type="component" value="Unassembled WGS sequence"/>
</dbReference>
<protein>
    <submittedName>
        <fullName evidence="8">C40 family peptidase</fullName>
    </submittedName>
</protein>
<reference evidence="8 9" key="1">
    <citation type="submission" date="2020-04" db="EMBL/GenBank/DDBJ databases">
        <title>Phylogenetic Diversity and Antibacterial Activity against Ralstonia solanacearum of Endophytic Actinomycete Isolated from Moss.</title>
        <authorList>
            <person name="Zhuang X."/>
        </authorList>
    </citation>
    <scope>NUCLEOTIDE SEQUENCE [LARGE SCALE GENOMIC DNA]</scope>
    <source>
        <strain evidence="8 9">LD120</strain>
    </source>
</reference>
<evidence type="ECO:0000256" key="4">
    <source>
        <dbReference type="ARBA" id="ARBA00022807"/>
    </source>
</evidence>
<sequence>MKRTARVLLPLAFSTALVAPLGLAHAATAAPAVAQHQQTVHQKSGEKTTAAYSRDTTINRAKTWLTANNGSQVPYSQTATWDGYRTDCSGYVSMALSLGGPGPNTVGLASSTYTTKINMSQLQKGDLIIDANGSSTTRHVVIFVKWNDSAHTSYEAYEQRGGHGTDHRNLSYGVGSDEYDPYRPKVYG</sequence>
<name>A0ABX1HCP5_9ACTN</name>
<comment type="similarity">
    <text evidence="1">Belongs to the peptidase C40 family.</text>
</comment>
<evidence type="ECO:0000256" key="1">
    <source>
        <dbReference type="ARBA" id="ARBA00007074"/>
    </source>
</evidence>
<feature type="signal peptide" evidence="6">
    <location>
        <begin position="1"/>
        <end position="26"/>
    </location>
</feature>
<dbReference type="RefSeq" id="WP_168543236.1">
    <property type="nucleotide sequence ID" value="NZ_JAAWWP010000025.1"/>
</dbReference>
<feature type="chain" id="PRO_5046050165" evidence="6">
    <location>
        <begin position="27"/>
        <end position="188"/>
    </location>
</feature>
<keyword evidence="4" id="KW-0788">Thiol protease</keyword>
<dbReference type="Pfam" id="PF00877">
    <property type="entry name" value="NLPC_P60"/>
    <property type="match status" value="1"/>
</dbReference>
<evidence type="ECO:0000259" key="7">
    <source>
        <dbReference type="Pfam" id="PF00877"/>
    </source>
</evidence>
<proteinExistence type="inferred from homology"/>
<feature type="region of interest" description="Disordered" evidence="5">
    <location>
        <begin position="158"/>
        <end position="177"/>
    </location>
</feature>
<dbReference type="SUPFAM" id="SSF54001">
    <property type="entry name" value="Cysteine proteinases"/>
    <property type="match status" value="1"/>
</dbReference>
<dbReference type="EMBL" id="JAAWWP010000025">
    <property type="protein sequence ID" value="NKI45004.1"/>
    <property type="molecule type" value="Genomic_DNA"/>
</dbReference>
<keyword evidence="2" id="KW-0645">Protease</keyword>
<evidence type="ECO:0000313" key="8">
    <source>
        <dbReference type="EMBL" id="NKI45004.1"/>
    </source>
</evidence>
<feature type="compositionally biased region" description="Basic and acidic residues" evidence="5">
    <location>
        <begin position="158"/>
        <end position="169"/>
    </location>
</feature>